<keyword evidence="2" id="KW-1185">Reference proteome</keyword>
<dbReference type="RefSeq" id="WP_394846135.1">
    <property type="nucleotide sequence ID" value="NZ_CP089982.1"/>
</dbReference>
<dbReference type="EMBL" id="CP089982">
    <property type="protein sequence ID" value="WXA95530.1"/>
    <property type="molecule type" value="Genomic_DNA"/>
</dbReference>
<proteinExistence type="predicted"/>
<reference evidence="1 2" key="1">
    <citation type="submission" date="2021-12" db="EMBL/GenBank/DDBJ databases">
        <title>Discovery of the Pendulisporaceae a myxobacterial family with distinct sporulation behavior and unique specialized metabolism.</title>
        <authorList>
            <person name="Garcia R."/>
            <person name="Popoff A."/>
            <person name="Bader C.D."/>
            <person name="Loehr J."/>
            <person name="Walesch S."/>
            <person name="Walt C."/>
            <person name="Boldt J."/>
            <person name="Bunk B."/>
            <person name="Haeckl F.J.F.P.J."/>
            <person name="Gunesch A.P."/>
            <person name="Birkelbach J."/>
            <person name="Nuebel U."/>
            <person name="Pietschmann T."/>
            <person name="Bach T."/>
            <person name="Mueller R."/>
        </authorList>
    </citation>
    <scope>NUCLEOTIDE SEQUENCE [LARGE SCALE GENOMIC DNA]</scope>
    <source>
        <strain evidence="1 2">MSr12523</strain>
    </source>
</reference>
<organism evidence="1 2">
    <name type="scientific">Pendulispora brunnea</name>
    <dbReference type="NCBI Taxonomy" id="2905690"/>
    <lineage>
        <taxon>Bacteria</taxon>
        <taxon>Pseudomonadati</taxon>
        <taxon>Myxococcota</taxon>
        <taxon>Myxococcia</taxon>
        <taxon>Myxococcales</taxon>
        <taxon>Sorangiineae</taxon>
        <taxon>Pendulisporaceae</taxon>
        <taxon>Pendulispora</taxon>
    </lineage>
</organism>
<sequence>MTSAAAWTEPVAIDALAVDCAVAAPPVEDFTPQPLACELPWEQSCSYDPCFFKQQECQRDCGNTCGSCEASCTNTCSSCKASCASGAAGDACRRACASTTGSCRQSCIARRDKCATAGCTAAAQLCAKNEPVKWKKNGCWGICPKVNACWDLLRRPFEKRRIETP</sequence>
<evidence type="ECO:0000313" key="2">
    <source>
        <dbReference type="Proteomes" id="UP001379533"/>
    </source>
</evidence>
<protein>
    <submittedName>
        <fullName evidence="1">Uncharacterized protein</fullName>
    </submittedName>
</protein>
<evidence type="ECO:0000313" key="1">
    <source>
        <dbReference type="EMBL" id="WXA95530.1"/>
    </source>
</evidence>
<name>A0ABZ2KD86_9BACT</name>
<gene>
    <name evidence="1" type="ORF">LZC95_01570</name>
</gene>
<dbReference type="Proteomes" id="UP001379533">
    <property type="component" value="Chromosome"/>
</dbReference>
<accession>A0ABZ2KD86</accession>